<organism evidence="2 3">
    <name type="scientific">Dermatophagoides pteronyssinus</name>
    <name type="common">European house dust mite</name>
    <dbReference type="NCBI Taxonomy" id="6956"/>
    <lineage>
        <taxon>Eukaryota</taxon>
        <taxon>Metazoa</taxon>
        <taxon>Ecdysozoa</taxon>
        <taxon>Arthropoda</taxon>
        <taxon>Chelicerata</taxon>
        <taxon>Arachnida</taxon>
        <taxon>Acari</taxon>
        <taxon>Acariformes</taxon>
        <taxon>Sarcoptiformes</taxon>
        <taxon>Astigmata</taxon>
        <taxon>Psoroptidia</taxon>
        <taxon>Analgoidea</taxon>
        <taxon>Pyroglyphidae</taxon>
        <taxon>Dermatophagoidinae</taxon>
        <taxon>Dermatophagoides</taxon>
    </lineage>
</organism>
<accession>A0A6P6XYB5</accession>
<reference evidence="3" key="1">
    <citation type="submission" date="2025-08" db="UniProtKB">
        <authorList>
            <consortium name="RefSeq"/>
        </authorList>
    </citation>
    <scope>IDENTIFICATION</scope>
    <source>
        <strain evidence="3">Airmid</strain>
    </source>
</reference>
<proteinExistence type="predicted"/>
<evidence type="ECO:0000313" key="3">
    <source>
        <dbReference type="RefSeq" id="XP_027198040.1"/>
    </source>
</evidence>
<keyword evidence="1" id="KW-1133">Transmembrane helix</keyword>
<keyword evidence="1" id="KW-0812">Transmembrane</keyword>
<dbReference type="AlphaFoldDB" id="A0A6P6XYB5"/>
<protein>
    <submittedName>
        <fullName evidence="3">Uncharacterized protein LOC113792325</fullName>
    </submittedName>
</protein>
<sequence>MTDNVEQQFVEISEYIDHNNDDNDEVNSNQEIITTITSFTEEFAFVIELFVQILLIYCLCYLSTMKKFLMDQIFIQPNLLRQPTRWPAIIVYFRSSFIFLDLL</sequence>
<keyword evidence="2" id="KW-1185">Reference proteome</keyword>
<evidence type="ECO:0000313" key="2">
    <source>
        <dbReference type="Proteomes" id="UP000515146"/>
    </source>
</evidence>
<dbReference type="KEGG" id="dpte:113792325"/>
<dbReference type="RefSeq" id="XP_027198040.1">
    <property type="nucleotide sequence ID" value="XM_027342239.1"/>
</dbReference>
<dbReference type="Proteomes" id="UP000515146">
    <property type="component" value="Unplaced"/>
</dbReference>
<name>A0A6P6XYB5_DERPT</name>
<feature type="transmembrane region" description="Helical" evidence="1">
    <location>
        <begin position="43"/>
        <end position="62"/>
    </location>
</feature>
<evidence type="ECO:0000256" key="1">
    <source>
        <dbReference type="SAM" id="Phobius"/>
    </source>
</evidence>
<keyword evidence="1" id="KW-0472">Membrane</keyword>
<gene>
    <name evidence="3" type="primary">LOC113792325</name>
</gene>
<dbReference type="InParanoid" id="A0A6P6XYB5"/>